<evidence type="ECO:0000256" key="7">
    <source>
        <dbReference type="ARBA" id="ARBA00023242"/>
    </source>
</evidence>
<dbReference type="Pfam" id="PF08689">
    <property type="entry name" value="Med5"/>
    <property type="match status" value="1"/>
</dbReference>
<sequence length="1058" mass="116849">MDSQPSAAQAALQEAVKYWSDFVARCIVQRLDSNRFLDFVQLVHARHPLPPVLVADLFLRPQPSNRVSLDPRIPPYVRILAQLRYVDAPSILRVLYKYSALHAHDRPPLPLPSSLPENGGDGETMKKEEDEEKGAAGAGGVMRQDKMVRWQESAWAEEVLFYHVIKTMFEGTAFTDAKTGLELVDITCKWMDLFVHASSELAADMLANKHDRQARDEMETVRAALVPLLLRLVDNHELLRIISKPFAKGIRKHLSESLGNFIQTVQPPPLYIERLEIFRTQTLAQLDPIDEKKKAANAAMEELLDSTVGSDNFVIPEILISNSRAALYVYLNAALVARPVLDDSMLYAFLSNKYQENQQASAVDLIVASFDVLANAVFRNEGPRDAHLLRSFVVNKLPLLLCQLCHPEFSAASAEFCITEALSRVDTGIFPTASLMFDESRNNNPYMDSVREEFCAACALHGLIERDHVDRILGETSMSYDPSLERANRDRLVSDCLSDSGRIQNIISQLDRVDGNVGAVAHAIVELIRQLCNNKDTTSLKLLCLQLSQKPQSLDIILLFDKVTSVLEPVCTLLDNWNYEEDQGEYQPVYEEYGAILLLVFAFTYRYNLSPLDIGIQSADSHVAKIIAKSHMLRPLEDLNEQEAEHVAGWITGLFDNETGGLGDDLMSSCPPHEFYLLVAPIFQSIITAYTYGYINDESLKGGVEYLVDTFLLPSLVPAIRFLSDYIWIDEKEQKSIVKALQLLLTPSSISGEASTVLSAVKNLIAQPLEHALRTYQRQDPRNQDIEPLLRSLKENLPLSRRTGGPEHHEMVSWANNSNSGLSGAIRHTIQGLVQWSLQPGVNVMPTSYTHRQLITGLRIIGPSRLLRLIMEEIRQQSELGNASIVYDVAAALIAATDPTNEAPPGPNLLDTAGTMQATPPPQRPQGLREALKTAAEGCKRLQKHDQFLAEATVRLHRRVEMLLVVPQPQAMLQTTDMPLDLGGDAMAAAAAAAAAVGADPMSVDGLDTTGLDTTGLDLGLGADMGLSGGGSDGDLFGGLDTSLDMFDGWDSMDMGVN</sequence>
<proteinExistence type="inferred from homology"/>
<protein>
    <recommendedName>
        <fullName evidence="3 9">Mediator of RNA polymerase II transcription subunit 5</fullName>
    </recommendedName>
    <alternativeName>
        <fullName evidence="8 9">Mediator complex subunit 5</fullName>
    </alternativeName>
</protein>
<evidence type="ECO:0000256" key="3">
    <source>
        <dbReference type="ARBA" id="ARBA00020628"/>
    </source>
</evidence>
<organism evidence="11 12">
    <name type="scientific">Beauveria bassiana</name>
    <name type="common">White muscardine disease fungus</name>
    <name type="synonym">Tritirachium shiotae</name>
    <dbReference type="NCBI Taxonomy" id="176275"/>
    <lineage>
        <taxon>Eukaryota</taxon>
        <taxon>Fungi</taxon>
        <taxon>Dikarya</taxon>
        <taxon>Ascomycota</taxon>
        <taxon>Pezizomycotina</taxon>
        <taxon>Sordariomycetes</taxon>
        <taxon>Hypocreomycetidae</taxon>
        <taxon>Hypocreales</taxon>
        <taxon>Cordycipitaceae</taxon>
        <taxon>Beauveria</taxon>
    </lineage>
</organism>
<evidence type="ECO:0000256" key="2">
    <source>
        <dbReference type="ARBA" id="ARBA00008782"/>
    </source>
</evidence>
<dbReference type="AlphaFoldDB" id="A0A2S7Y6A3"/>
<comment type="subcellular location">
    <subcellularLocation>
        <location evidence="1 9">Nucleus</location>
    </subcellularLocation>
</comment>
<comment type="subunit">
    <text evidence="9">Component of the Mediator complex.</text>
</comment>
<evidence type="ECO:0000256" key="5">
    <source>
        <dbReference type="ARBA" id="ARBA00023159"/>
    </source>
</evidence>
<comment type="function">
    <text evidence="9">Component of the Mediator complex, a coactivator involved in the regulated transcription of nearly all RNA polymerase II-dependent genes. Mediator functions as a bridge to convey information from gene-specific regulatory proteins to the basal RNA polymerase II transcription machinery. Mediator is recruited to promoters by direct interactions with regulatory proteins and serves as a scaffold for the assembly of a functional preinitiation complex with RNA polymerase II and the general transcription factors.</text>
</comment>
<gene>
    <name evidence="9" type="primary">MED5</name>
    <name evidence="11" type="ORF">BB8028_0003g03200</name>
</gene>
<keyword evidence="6 9" id="KW-0804">Transcription</keyword>
<evidence type="ECO:0000256" key="4">
    <source>
        <dbReference type="ARBA" id="ARBA00023015"/>
    </source>
</evidence>
<evidence type="ECO:0000313" key="12">
    <source>
        <dbReference type="Proteomes" id="UP000237441"/>
    </source>
</evidence>
<reference evidence="11 12" key="1">
    <citation type="submission" date="2016-07" db="EMBL/GenBank/DDBJ databases">
        <title>Comparative genomics of the entomopathogenic fungus Beauveria bassiana.</title>
        <authorList>
            <person name="Valero Jimenez C.A."/>
            <person name="Zwaan B.J."/>
            <person name="Van Kan J.A."/>
            <person name="Takken W."/>
            <person name="Debets A.J."/>
            <person name="Schoustra S.E."/>
            <person name="Koenraadt C.J."/>
        </authorList>
    </citation>
    <scope>NUCLEOTIDE SEQUENCE [LARGE SCALE GENOMIC DNA]</scope>
    <source>
        <strain evidence="11 12">ARSEF 8028</strain>
    </source>
</reference>
<dbReference type="OrthoDB" id="5322661at2759"/>
<dbReference type="PANTHER" id="PTHR35784:SF1">
    <property type="entry name" value="MEDIATOR OF RNA POLYMERASE II TRANSCRIPTION SUBUNIT 5"/>
    <property type="match status" value="1"/>
</dbReference>
<evidence type="ECO:0000256" key="10">
    <source>
        <dbReference type="SAM" id="MobiDB-lite"/>
    </source>
</evidence>
<keyword evidence="4 9" id="KW-0805">Transcription regulation</keyword>
<dbReference type="Proteomes" id="UP000237441">
    <property type="component" value="Unassembled WGS sequence"/>
</dbReference>
<keyword evidence="5 9" id="KW-0010">Activator</keyword>
<evidence type="ECO:0000256" key="8">
    <source>
        <dbReference type="ARBA" id="ARBA00031256"/>
    </source>
</evidence>
<dbReference type="EMBL" id="JRHA01000003">
    <property type="protein sequence ID" value="PQK11696.1"/>
    <property type="molecule type" value="Genomic_DNA"/>
</dbReference>
<dbReference type="GO" id="GO:0006357">
    <property type="term" value="P:regulation of transcription by RNA polymerase II"/>
    <property type="evidence" value="ECO:0007669"/>
    <property type="project" value="InterPro"/>
</dbReference>
<evidence type="ECO:0000313" key="11">
    <source>
        <dbReference type="EMBL" id="PQK11696.1"/>
    </source>
</evidence>
<dbReference type="InterPro" id="IPR014801">
    <property type="entry name" value="Mediator_Med5_fun"/>
</dbReference>
<evidence type="ECO:0000256" key="6">
    <source>
        <dbReference type="ARBA" id="ARBA00023163"/>
    </source>
</evidence>
<comment type="similarity">
    <text evidence="2 9">Belongs to the Mediator complex subunit 5 family.</text>
</comment>
<dbReference type="GO" id="GO:0016592">
    <property type="term" value="C:mediator complex"/>
    <property type="evidence" value="ECO:0007669"/>
    <property type="project" value="InterPro"/>
</dbReference>
<evidence type="ECO:0000256" key="9">
    <source>
        <dbReference type="RuleBase" id="RU364142"/>
    </source>
</evidence>
<keyword evidence="7 9" id="KW-0539">Nucleus</keyword>
<comment type="caution">
    <text evidence="11">The sequence shown here is derived from an EMBL/GenBank/DDBJ whole genome shotgun (WGS) entry which is preliminary data.</text>
</comment>
<accession>A0A2S7Y6A3</accession>
<dbReference type="GO" id="GO:0003712">
    <property type="term" value="F:transcription coregulator activity"/>
    <property type="evidence" value="ECO:0007669"/>
    <property type="project" value="InterPro"/>
</dbReference>
<evidence type="ECO:0000256" key="1">
    <source>
        <dbReference type="ARBA" id="ARBA00004123"/>
    </source>
</evidence>
<name>A0A2S7Y6A3_BEABA</name>
<dbReference type="PANTHER" id="PTHR35784">
    <property type="entry name" value="MEDIATOR OF RNA POLYMERASE II TRANSCRIPTION SUBUNIT 5"/>
    <property type="match status" value="1"/>
</dbReference>
<feature type="region of interest" description="Disordered" evidence="10">
    <location>
        <begin position="107"/>
        <end position="139"/>
    </location>
</feature>